<dbReference type="InterPro" id="IPR040079">
    <property type="entry name" value="Glutathione_S-Trfase"/>
</dbReference>
<dbReference type="EMBL" id="CP000510">
    <property type="protein sequence ID" value="ABM03526.1"/>
    <property type="molecule type" value="Genomic_DNA"/>
</dbReference>
<dbReference type="Pfam" id="PF13417">
    <property type="entry name" value="GST_N_3"/>
    <property type="match status" value="1"/>
</dbReference>
<dbReference type="KEGG" id="pin:Ping_1742"/>
<dbReference type="OrthoDB" id="9813092at2"/>
<evidence type="ECO:0000259" key="1">
    <source>
        <dbReference type="PROSITE" id="PS50405"/>
    </source>
</evidence>
<dbReference type="PANTHER" id="PTHR43968:SF6">
    <property type="entry name" value="GLUTATHIONE S-TRANSFERASE OMEGA"/>
    <property type="match status" value="1"/>
</dbReference>
<dbReference type="GO" id="GO:0005737">
    <property type="term" value="C:cytoplasm"/>
    <property type="evidence" value="ECO:0007669"/>
    <property type="project" value="TreeGrafter"/>
</dbReference>
<keyword evidence="2" id="KW-0808">Transferase</keyword>
<feature type="domain" description="GST C-terminal" evidence="1">
    <location>
        <begin position="87"/>
        <end position="217"/>
    </location>
</feature>
<dbReference type="Gene3D" id="3.40.30.10">
    <property type="entry name" value="Glutaredoxin"/>
    <property type="match status" value="1"/>
</dbReference>
<dbReference type="SFLD" id="SFLDS00019">
    <property type="entry name" value="Glutathione_Transferase_(cytos"/>
    <property type="match status" value="1"/>
</dbReference>
<dbReference type="Pfam" id="PF13410">
    <property type="entry name" value="GST_C_2"/>
    <property type="match status" value="1"/>
</dbReference>
<organism evidence="2 3">
    <name type="scientific">Psychromonas ingrahamii (strain DSM 17664 / CCUG 51855 / 37)</name>
    <dbReference type="NCBI Taxonomy" id="357804"/>
    <lineage>
        <taxon>Bacteria</taxon>
        <taxon>Pseudomonadati</taxon>
        <taxon>Pseudomonadota</taxon>
        <taxon>Gammaproteobacteria</taxon>
        <taxon>Alteromonadales</taxon>
        <taxon>Psychromonadaceae</taxon>
        <taxon>Psychromonas</taxon>
    </lineage>
</organism>
<dbReference type="GO" id="GO:0016740">
    <property type="term" value="F:transferase activity"/>
    <property type="evidence" value="ECO:0007669"/>
    <property type="project" value="UniProtKB-KW"/>
</dbReference>
<dbReference type="Gene3D" id="1.20.1050.10">
    <property type="match status" value="1"/>
</dbReference>
<dbReference type="AlphaFoldDB" id="A1SVL1"/>
<dbReference type="InterPro" id="IPR010987">
    <property type="entry name" value="Glutathione-S-Trfase_C-like"/>
</dbReference>
<protein>
    <submittedName>
        <fullName evidence="2">Glutathione S-transferase, C-terminal domain protein</fullName>
    </submittedName>
</protein>
<dbReference type="InterPro" id="IPR036249">
    <property type="entry name" value="Thioredoxin-like_sf"/>
</dbReference>
<dbReference type="STRING" id="357804.Ping_1742"/>
<dbReference type="SUPFAM" id="SSF52833">
    <property type="entry name" value="Thioredoxin-like"/>
    <property type="match status" value="1"/>
</dbReference>
<dbReference type="InterPro" id="IPR036282">
    <property type="entry name" value="Glutathione-S-Trfase_C_sf"/>
</dbReference>
<dbReference type="Proteomes" id="UP000000639">
    <property type="component" value="Chromosome"/>
</dbReference>
<keyword evidence="3" id="KW-1185">Reference proteome</keyword>
<gene>
    <name evidence="2" type="ordered locus">Ping_1742</name>
</gene>
<dbReference type="HOGENOM" id="CLU_090620_0_0_6"/>
<accession>A1SVL1</accession>
<dbReference type="InterPro" id="IPR004045">
    <property type="entry name" value="Glutathione_S-Trfase_N"/>
</dbReference>
<name>A1SVL1_PSYIN</name>
<evidence type="ECO:0000313" key="2">
    <source>
        <dbReference type="EMBL" id="ABM03526.1"/>
    </source>
</evidence>
<dbReference type="RefSeq" id="WP_011770086.1">
    <property type="nucleotide sequence ID" value="NC_008709.1"/>
</dbReference>
<reference evidence="2 3" key="1">
    <citation type="submission" date="2007-01" db="EMBL/GenBank/DDBJ databases">
        <title>Complete sequence of Psychromonas ingrahamii 37.</title>
        <authorList>
            <consortium name="US DOE Joint Genome Institute"/>
            <person name="Copeland A."/>
            <person name="Lucas S."/>
            <person name="Lapidus A."/>
            <person name="Barry K."/>
            <person name="Detter J.C."/>
            <person name="Glavina del Rio T."/>
            <person name="Hammon N."/>
            <person name="Israni S."/>
            <person name="Dalin E."/>
            <person name="Tice H."/>
            <person name="Pitluck S."/>
            <person name="Thompson L.S."/>
            <person name="Brettin T."/>
            <person name="Bruce D."/>
            <person name="Han C."/>
            <person name="Tapia R."/>
            <person name="Schmutz J."/>
            <person name="Larimer F."/>
            <person name="Land M."/>
            <person name="Hauser L."/>
            <person name="Kyrpides N."/>
            <person name="Ivanova N."/>
            <person name="Staley J."/>
            <person name="Richardson P."/>
        </authorList>
    </citation>
    <scope>NUCLEOTIDE SEQUENCE [LARGE SCALE GENOMIC DNA]</scope>
    <source>
        <strain evidence="2 3">37</strain>
    </source>
</reference>
<dbReference type="PROSITE" id="PS50405">
    <property type="entry name" value="GST_CTER"/>
    <property type="match status" value="1"/>
</dbReference>
<dbReference type="PANTHER" id="PTHR43968">
    <property type="match status" value="1"/>
</dbReference>
<proteinExistence type="predicted"/>
<dbReference type="InterPro" id="IPR050983">
    <property type="entry name" value="GST_Omega/HSP26"/>
</dbReference>
<dbReference type="SUPFAM" id="SSF47616">
    <property type="entry name" value="GST C-terminal domain-like"/>
    <property type="match status" value="1"/>
</dbReference>
<dbReference type="eggNOG" id="COG0625">
    <property type="taxonomic scope" value="Bacteria"/>
</dbReference>
<dbReference type="CDD" id="cd03196">
    <property type="entry name" value="GST_C_5"/>
    <property type="match status" value="1"/>
</dbReference>
<sequence length="217" mass="25624">MQYPILYSLHRCPYAMRARTAIILAQQTVLLRDIVMTNKPVEMLSASVKATVPVLIFDDQSVIDESLDIMTWALGKNDPDNLLYSDQPEALSEMLYLISRNDNEFVNNLKKYKVTARYHDIDEKFYRQKCELFIAELEQRLTEHAYIMGEKPSLADIAILPFIRQFSRTNRQWYLQAPYPNLRRWLKTHIQSSLFSKIMTKYPQWLDHPEDMLFPAK</sequence>
<evidence type="ECO:0000313" key="3">
    <source>
        <dbReference type="Proteomes" id="UP000000639"/>
    </source>
</evidence>